<reference evidence="3 4" key="1">
    <citation type="submission" date="2014-04" db="EMBL/GenBank/DDBJ databases">
        <authorList>
            <consortium name="DOE Joint Genome Institute"/>
            <person name="Kuo A."/>
            <person name="Kohler A."/>
            <person name="Costa M.D."/>
            <person name="Nagy L.G."/>
            <person name="Floudas D."/>
            <person name="Copeland A."/>
            <person name="Barry K.W."/>
            <person name="Cichocki N."/>
            <person name="Veneault-Fourrey C."/>
            <person name="LaButti K."/>
            <person name="Lindquist E.A."/>
            <person name="Lipzen A."/>
            <person name="Lundell T."/>
            <person name="Morin E."/>
            <person name="Murat C."/>
            <person name="Sun H."/>
            <person name="Tunlid A."/>
            <person name="Henrissat B."/>
            <person name="Grigoriev I.V."/>
            <person name="Hibbett D.S."/>
            <person name="Martin F."/>
            <person name="Nordberg H.P."/>
            <person name="Cantor M.N."/>
            <person name="Hua S.X."/>
        </authorList>
    </citation>
    <scope>NUCLEOTIDE SEQUENCE [LARGE SCALE GENOMIC DNA]</scope>
    <source>
        <strain evidence="3 4">441</strain>
    </source>
</reference>
<dbReference type="EMBL" id="KN834318">
    <property type="protein sequence ID" value="KIK11049.1"/>
    <property type="molecule type" value="Genomic_DNA"/>
</dbReference>
<keyword evidence="4" id="KW-1185">Reference proteome</keyword>
<organism evidence="3 4">
    <name type="scientific">Pisolithus microcarpus 441</name>
    <dbReference type="NCBI Taxonomy" id="765257"/>
    <lineage>
        <taxon>Eukaryota</taxon>
        <taxon>Fungi</taxon>
        <taxon>Dikarya</taxon>
        <taxon>Basidiomycota</taxon>
        <taxon>Agaricomycotina</taxon>
        <taxon>Agaricomycetes</taxon>
        <taxon>Agaricomycetidae</taxon>
        <taxon>Boletales</taxon>
        <taxon>Sclerodermatineae</taxon>
        <taxon>Pisolithaceae</taxon>
        <taxon>Pisolithus</taxon>
    </lineage>
</organism>
<dbReference type="EMBL" id="KN833742">
    <property type="protein sequence ID" value="KIK22188.1"/>
    <property type="molecule type" value="Genomic_DNA"/>
</dbReference>
<dbReference type="Proteomes" id="UP000054018">
    <property type="component" value="Unassembled WGS sequence"/>
</dbReference>
<feature type="region of interest" description="Disordered" evidence="1">
    <location>
        <begin position="1"/>
        <end position="22"/>
    </location>
</feature>
<evidence type="ECO:0000256" key="1">
    <source>
        <dbReference type="SAM" id="MobiDB-lite"/>
    </source>
</evidence>
<gene>
    <name evidence="3" type="ORF">PISMIDRAFT_11778</name>
    <name evidence="2" type="ORF">PISMIDRAFT_19858</name>
</gene>
<name>A0A0C9ZR35_9AGAM</name>
<evidence type="ECO:0000313" key="2">
    <source>
        <dbReference type="EMBL" id="KIK11049.1"/>
    </source>
</evidence>
<protein>
    <submittedName>
        <fullName evidence="3">Uncharacterized protein</fullName>
    </submittedName>
</protein>
<dbReference type="HOGENOM" id="CLU_1670086_0_0_1"/>
<evidence type="ECO:0000313" key="4">
    <source>
        <dbReference type="Proteomes" id="UP000054018"/>
    </source>
</evidence>
<reference evidence="3" key="3">
    <citation type="submission" date="2015-02" db="EMBL/GenBank/DDBJ databases">
        <title>Evolutionary Origins and Diversification of the Mycorrhizal Mutualists.</title>
        <authorList>
            <consortium name="DOE Joint Genome Institute"/>
            <consortium name="Mycorrhizal Genomics Consortium"/>
            <person name="Kohler A."/>
            <person name="Kuo A."/>
            <person name="Nagy L.G."/>
            <person name="Floudas D."/>
            <person name="Copeland A."/>
            <person name="Barry K.W."/>
            <person name="Cichocki N."/>
            <person name="Veneault-Fourrey C."/>
            <person name="LaButti K."/>
            <person name="Lindquist E.A."/>
            <person name="Lipzen A."/>
            <person name="Lundell T."/>
            <person name="Morin E."/>
            <person name="Murat C."/>
            <person name="Riley R."/>
            <person name="Ohm R."/>
            <person name="Sun H."/>
            <person name="Tunlid A."/>
            <person name="Henrissat B."/>
            <person name="Grigoriev I.V."/>
            <person name="Hibbett D.S."/>
            <person name="Martin F."/>
        </authorList>
    </citation>
    <scope>NUCLEOTIDE SEQUENCE</scope>
    <source>
        <strain evidence="3">441</strain>
    </source>
</reference>
<sequence length="158" mass="17665">MFNGQRNTCNFPSSQKPSEAPTDFKLTETQYIMRALDSRPLIVVKSRLKLGLISTPRPAFALPKRAESDNIRGTGCHQDQSEPLGYHRLPLGTTGHSPDELNENLNQIVTTRTSEELPCSQQWPDSSPEVTKLNMLPSKSGVRDYRKQNVLDQVLSTA</sequence>
<feature type="region of interest" description="Disordered" evidence="1">
    <location>
        <begin position="69"/>
        <end position="99"/>
    </location>
</feature>
<feature type="compositionally biased region" description="Polar residues" evidence="1">
    <location>
        <begin position="1"/>
        <end position="17"/>
    </location>
</feature>
<evidence type="ECO:0000313" key="3">
    <source>
        <dbReference type="EMBL" id="KIK22188.1"/>
    </source>
</evidence>
<dbReference type="AlphaFoldDB" id="A0A0C9ZR35"/>
<accession>A0A0C9ZR35</accession>
<proteinExistence type="predicted"/>
<reference evidence="4" key="2">
    <citation type="submission" date="2015-01" db="EMBL/GenBank/DDBJ databases">
        <title>Evolutionary Origins and Diversification of the Mycorrhizal Mutualists.</title>
        <authorList>
            <consortium name="DOE Joint Genome Institute"/>
            <consortium name="Mycorrhizal Genomics Consortium"/>
            <person name="Kohler A."/>
            <person name="Kuo A."/>
            <person name="Nagy L.G."/>
            <person name="Floudas D."/>
            <person name="Copeland A."/>
            <person name="Barry K.W."/>
            <person name="Cichocki N."/>
            <person name="Veneault-Fourrey C."/>
            <person name="LaButti K."/>
            <person name="Lindquist E.A."/>
            <person name="Lipzen A."/>
            <person name="Lundell T."/>
            <person name="Morin E."/>
            <person name="Murat C."/>
            <person name="Riley R."/>
            <person name="Ohm R."/>
            <person name="Sun H."/>
            <person name="Tunlid A."/>
            <person name="Henrissat B."/>
            <person name="Grigoriev I.V."/>
            <person name="Hibbett D.S."/>
            <person name="Martin F."/>
        </authorList>
    </citation>
    <scope>NUCLEOTIDE SEQUENCE [LARGE SCALE GENOMIC DNA]</scope>
    <source>
        <strain evidence="4">441</strain>
    </source>
</reference>